<proteinExistence type="predicted"/>
<gene>
    <name evidence="4" type="ORF">A4R35_20070</name>
</gene>
<dbReference type="Pfam" id="PF14278">
    <property type="entry name" value="TetR_C_8"/>
    <property type="match status" value="1"/>
</dbReference>
<dbReference type="PROSITE" id="PS50977">
    <property type="entry name" value="HTH_TETR_2"/>
    <property type="match status" value="1"/>
</dbReference>
<keyword evidence="5" id="KW-1185">Reference proteome</keyword>
<evidence type="ECO:0000313" key="5">
    <source>
        <dbReference type="Proteomes" id="UP000248706"/>
    </source>
</evidence>
<organism evidence="4 5">
    <name type="scientific">Thermogemmatispora tikiterensis</name>
    <dbReference type="NCBI Taxonomy" id="1825093"/>
    <lineage>
        <taxon>Bacteria</taxon>
        <taxon>Bacillati</taxon>
        <taxon>Chloroflexota</taxon>
        <taxon>Ktedonobacteria</taxon>
        <taxon>Thermogemmatisporales</taxon>
        <taxon>Thermogemmatisporaceae</taxon>
        <taxon>Thermogemmatispora</taxon>
    </lineage>
</organism>
<feature type="domain" description="HTH tetR-type" evidence="3">
    <location>
        <begin position="7"/>
        <end position="67"/>
    </location>
</feature>
<dbReference type="PRINTS" id="PR00455">
    <property type="entry name" value="HTHTETR"/>
</dbReference>
<name>A0A328VK62_9CHLR</name>
<dbReference type="EMBL" id="MCIF01000002">
    <property type="protein sequence ID" value="RAQ97847.1"/>
    <property type="molecule type" value="Genomic_DNA"/>
</dbReference>
<feature type="DNA-binding region" description="H-T-H motif" evidence="2">
    <location>
        <begin position="30"/>
        <end position="49"/>
    </location>
</feature>
<dbReference type="Gene3D" id="1.10.357.10">
    <property type="entry name" value="Tetracycline Repressor, domain 2"/>
    <property type="match status" value="1"/>
</dbReference>
<dbReference type="InterPro" id="IPR039532">
    <property type="entry name" value="TetR_C_Firmicutes"/>
</dbReference>
<dbReference type="InterPro" id="IPR050624">
    <property type="entry name" value="HTH-type_Tx_Regulator"/>
</dbReference>
<dbReference type="GO" id="GO:0003677">
    <property type="term" value="F:DNA binding"/>
    <property type="evidence" value="ECO:0007669"/>
    <property type="project" value="UniProtKB-UniRule"/>
</dbReference>
<keyword evidence="1 2" id="KW-0238">DNA-binding</keyword>
<evidence type="ECO:0000256" key="1">
    <source>
        <dbReference type="ARBA" id="ARBA00023125"/>
    </source>
</evidence>
<dbReference type="Proteomes" id="UP000248706">
    <property type="component" value="Unassembled WGS sequence"/>
</dbReference>
<dbReference type="AlphaFoldDB" id="A0A328VK62"/>
<reference evidence="4 5" key="1">
    <citation type="submission" date="2016-08" db="EMBL/GenBank/DDBJ databases">
        <title>Analysis of Carbohydrate Active Enzymes in Thermogemmatispora T81 Reveals Carbohydrate Degradation Ability.</title>
        <authorList>
            <person name="Tomazini A."/>
            <person name="Lal S."/>
            <person name="Stott M."/>
            <person name="Henrissat B."/>
            <person name="Polikarpov I."/>
            <person name="Sparling R."/>
            <person name="Levin D.B."/>
        </authorList>
    </citation>
    <scope>NUCLEOTIDE SEQUENCE [LARGE SCALE GENOMIC DNA]</scope>
    <source>
        <strain evidence="4 5">T81</strain>
    </source>
</reference>
<evidence type="ECO:0000256" key="2">
    <source>
        <dbReference type="PROSITE-ProRule" id="PRU00335"/>
    </source>
</evidence>
<dbReference type="OrthoDB" id="154075at2"/>
<comment type="caution">
    <text evidence="4">The sequence shown here is derived from an EMBL/GenBank/DDBJ whole genome shotgun (WGS) entry which is preliminary data.</text>
</comment>
<sequence length="210" mass="24387">MEDRRVQRTRQLLERALLELIEERNYESITIQQITDRANVGRATFYLHYRDKEQLLLATIQRLQEDLARQLEPLRPADFLQERPALNEQIFRHVERYRHLYEVLLSERGAALARHRLMAYLTSQVEYFLLRPLLALVGEPAVPISLLASYVSGTLYTAITWWLEHPREKTPEEMGQLVRKLTLPAIFAVLGVAPEQLVSQGRRAEQGSGS</sequence>
<dbReference type="SUPFAM" id="SSF46689">
    <property type="entry name" value="Homeodomain-like"/>
    <property type="match status" value="1"/>
</dbReference>
<evidence type="ECO:0000259" key="3">
    <source>
        <dbReference type="PROSITE" id="PS50977"/>
    </source>
</evidence>
<dbReference type="Pfam" id="PF00440">
    <property type="entry name" value="TetR_N"/>
    <property type="match status" value="1"/>
</dbReference>
<protein>
    <recommendedName>
        <fullName evidence="3">HTH tetR-type domain-containing protein</fullName>
    </recommendedName>
</protein>
<dbReference type="RefSeq" id="WP_112432599.1">
    <property type="nucleotide sequence ID" value="NZ_MCIF01000002.1"/>
</dbReference>
<accession>A0A328VK62</accession>
<dbReference type="InterPro" id="IPR009057">
    <property type="entry name" value="Homeodomain-like_sf"/>
</dbReference>
<dbReference type="PANTHER" id="PTHR43479">
    <property type="entry name" value="ACREF/ENVCD OPERON REPRESSOR-RELATED"/>
    <property type="match status" value="1"/>
</dbReference>
<evidence type="ECO:0000313" key="4">
    <source>
        <dbReference type="EMBL" id="RAQ97847.1"/>
    </source>
</evidence>
<dbReference type="InterPro" id="IPR001647">
    <property type="entry name" value="HTH_TetR"/>
</dbReference>
<dbReference type="PANTHER" id="PTHR43479:SF7">
    <property type="entry name" value="TETR-FAMILY TRANSCRIPTIONAL REGULATOR"/>
    <property type="match status" value="1"/>
</dbReference>